<dbReference type="NCBIfam" id="TIGR00012">
    <property type="entry name" value="L29"/>
    <property type="match status" value="1"/>
</dbReference>
<keyword evidence="3 5" id="KW-0687">Ribonucleoprotein</keyword>
<comment type="caution">
    <text evidence="6">The sequence shown here is derived from an EMBL/GenBank/DDBJ whole genome shotgun (WGS) entry which is preliminary data.</text>
</comment>
<proteinExistence type="inferred from homology"/>
<evidence type="ECO:0000256" key="1">
    <source>
        <dbReference type="ARBA" id="ARBA00009254"/>
    </source>
</evidence>
<comment type="similarity">
    <text evidence="1 5">Belongs to the universal ribosomal protein uL29 family.</text>
</comment>
<dbReference type="InterPro" id="IPR001854">
    <property type="entry name" value="Ribosomal_uL29"/>
</dbReference>
<dbReference type="AlphaFoldDB" id="A0A2H0UP11"/>
<sequence>MKRKDLEKIKGLAVVDLHKDLKEKREKLWKLRGDIAVGKNKNVREANTLRKDIARVKTLLTSKQEENK</sequence>
<accession>A0A2H0UP11</accession>
<name>A0A2H0UP11_9BACT</name>
<evidence type="ECO:0000256" key="4">
    <source>
        <dbReference type="ARBA" id="ARBA00035204"/>
    </source>
</evidence>
<dbReference type="InterPro" id="IPR036049">
    <property type="entry name" value="Ribosomal_uL29_sf"/>
</dbReference>
<evidence type="ECO:0000256" key="3">
    <source>
        <dbReference type="ARBA" id="ARBA00023274"/>
    </source>
</evidence>
<dbReference type="Pfam" id="PF00831">
    <property type="entry name" value="Ribosomal_L29"/>
    <property type="match status" value="1"/>
</dbReference>
<dbReference type="SUPFAM" id="SSF46561">
    <property type="entry name" value="Ribosomal protein L29 (L29p)"/>
    <property type="match status" value="1"/>
</dbReference>
<dbReference type="HAMAP" id="MF_00374">
    <property type="entry name" value="Ribosomal_uL29"/>
    <property type="match status" value="1"/>
</dbReference>
<dbReference type="EMBL" id="PFBC01000016">
    <property type="protein sequence ID" value="PIR88111.1"/>
    <property type="molecule type" value="Genomic_DNA"/>
</dbReference>
<protein>
    <recommendedName>
        <fullName evidence="4 5">Large ribosomal subunit protein uL29</fullName>
    </recommendedName>
</protein>
<evidence type="ECO:0000256" key="2">
    <source>
        <dbReference type="ARBA" id="ARBA00022980"/>
    </source>
</evidence>
<gene>
    <name evidence="5 6" type="primary">rpmC</name>
    <name evidence="6" type="ORF">COU10_00970</name>
</gene>
<dbReference type="GO" id="GO:0006412">
    <property type="term" value="P:translation"/>
    <property type="evidence" value="ECO:0007669"/>
    <property type="project" value="UniProtKB-UniRule"/>
</dbReference>
<reference evidence="7" key="1">
    <citation type="submission" date="2017-09" db="EMBL/GenBank/DDBJ databases">
        <title>Depth-based differentiation of microbial function through sediment-hosted aquifers and enrichment of novel symbionts in the deep terrestrial subsurface.</title>
        <authorList>
            <person name="Probst A.J."/>
            <person name="Ladd B."/>
            <person name="Jarett J.K."/>
            <person name="Geller-Mcgrath D.E."/>
            <person name="Sieber C.M.K."/>
            <person name="Emerson J.B."/>
            <person name="Anantharaman K."/>
            <person name="Thomas B.C."/>
            <person name="Malmstrom R."/>
            <person name="Stieglmeier M."/>
            <person name="Klingl A."/>
            <person name="Woyke T."/>
            <person name="Ryan C.M."/>
            <person name="Banfield J.F."/>
        </authorList>
    </citation>
    <scope>NUCLEOTIDE SEQUENCE [LARGE SCALE GENOMIC DNA]</scope>
</reference>
<dbReference type="GO" id="GO:0005840">
    <property type="term" value="C:ribosome"/>
    <property type="evidence" value="ECO:0007669"/>
    <property type="project" value="UniProtKB-KW"/>
</dbReference>
<dbReference type="GO" id="GO:0003735">
    <property type="term" value="F:structural constituent of ribosome"/>
    <property type="evidence" value="ECO:0007669"/>
    <property type="project" value="InterPro"/>
</dbReference>
<dbReference type="GO" id="GO:1990904">
    <property type="term" value="C:ribonucleoprotein complex"/>
    <property type="evidence" value="ECO:0007669"/>
    <property type="project" value="UniProtKB-KW"/>
</dbReference>
<dbReference type="Proteomes" id="UP000230903">
    <property type="component" value="Unassembled WGS sequence"/>
</dbReference>
<organism evidence="6 7">
    <name type="scientific">Candidatus Harrisonbacteria bacterium CG10_big_fil_rev_8_21_14_0_10_45_28</name>
    <dbReference type="NCBI Taxonomy" id="1974586"/>
    <lineage>
        <taxon>Bacteria</taxon>
        <taxon>Candidatus Harrisoniibacteriota</taxon>
    </lineage>
</organism>
<dbReference type="Gene3D" id="1.10.287.310">
    <property type="match status" value="1"/>
</dbReference>
<keyword evidence="2 5" id="KW-0689">Ribosomal protein</keyword>
<evidence type="ECO:0000313" key="6">
    <source>
        <dbReference type="EMBL" id="PIR88111.1"/>
    </source>
</evidence>
<evidence type="ECO:0000256" key="5">
    <source>
        <dbReference type="HAMAP-Rule" id="MF_00374"/>
    </source>
</evidence>
<evidence type="ECO:0000313" key="7">
    <source>
        <dbReference type="Proteomes" id="UP000230903"/>
    </source>
</evidence>